<dbReference type="Proteomes" id="UP001211065">
    <property type="component" value="Unassembled WGS sequence"/>
</dbReference>
<keyword evidence="3" id="KW-0808">Transferase</keyword>
<dbReference type="PANTHER" id="PTHR45947:SF3">
    <property type="entry name" value="SULFOQUINOVOSYL TRANSFERASE SQD2"/>
    <property type="match status" value="1"/>
</dbReference>
<proteinExistence type="predicted"/>
<dbReference type="InterPro" id="IPR050194">
    <property type="entry name" value="Glycosyltransferase_grp1"/>
</dbReference>
<name>A0AAD5Y2R3_9FUNG</name>
<dbReference type="AlphaFoldDB" id="A0AAD5Y2R3"/>
<dbReference type="InterPro" id="IPR028098">
    <property type="entry name" value="Glyco_trans_4-like_N"/>
</dbReference>
<evidence type="ECO:0000313" key="3">
    <source>
        <dbReference type="EMBL" id="KAJ3226093.1"/>
    </source>
</evidence>
<keyword evidence="1" id="KW-1133">Transmembrane helix</keyword>
<comment type="caution">
    <text evidence="3">The sequence shown here is derived from an EMBL/GenBank/DDBJ whole genome shotgun (WGS) entry which is preliminary data.</text>
</comment>
<feature type="transmembrane region" description="Helical" evidence="1">
    <location>
        <begin position="150"/>
        <end position="171"/>
    </location>
</feature>
<keyword evidence="4" id="KW-1185">Reference proteome</keyword>
<keyword evidence="1" id="KW-0812">Transmembrane</keyword>
<evidence type="ECO:0000256" key="1">
    <source>
        <dbReference type="SAM" id="Phobius"/>
    </source>
</evidence>
<keyword evidence="1" id="KW-0472">Membrane</keyword>
<dbReference type="SUPFAM" id="SSF53756">
    <property type="entry name" value="UDP-Glycosyltransferase/glycogen phosphorylase"/>
    <property type="match status" value="1"/>
</dbReference>
<dbReference type="PANTHER" id="PTHR45947">
    <property type="entry name" value="SULFOQUINOVOSYL TRANSFERASE SQD2"/>
    <property type="match status" value="1"/>
</dbReference>
<protein>
    <submittedName>
        <fullName evidence="3">Sulfoquinovosyl transferase sqd2</fullName>
    </submittedName>
</protein>
<sequence>MTFTIPIDNSRPLRILIATEYLPPYISGIANRCKNLISGYKRNNHHVTVYSLKGTDADHVVFSVPNVFYNAQRMFIFPPLMLIVQLLNPFKKVNYDIVHLFGPLCLPFVFLLPLFYLRGVKIYVSYHVFLRYYRDLYFTKWNEKYYGMNLLGDILEYLYVALYFLPFVFWADIVGVPSKTADWCVAKFCRNIHYMKSGLDSEIFKPIVVSDEMSYSQDDKKVLAKKSETKCDLFNEVVTKAKYSGPLLCYVGRLALEKNIIFLLRALLNPALSNASIILIGDGPERSILEKASMELVGSENVFCNSEKLNLSPKEILRISRNKRIVFVGMVYNENDVATYYSSCDVFVSASASETFGFTVAEALACGAPSVVVRSGAFASVYSMIDDWMYVENDTQDYVNKIVKCLNLGVAARKKSRNFAVEYFSIDAAIFEQLRAYKEVVFCKNEFGQKVMKFSSVNTEETLQESVSLIEE</sequence>
<reference evidence="3" key="1">
    <citation type="submission" date="2020-05" db="EMBL/GenBank/DDBJ databases">
        <title>Phylogenomic resolution of chytrid fungi.</title>
        <authorList>
            <person name="Stajich J.E."/>
            <person name="Amses K."/>
            <person name="Simmons R."/>
            <person name="Seto K."/>
            <person name="Myers J."/>
            <person name="Bonds A."/>
            <person name="Quandt C.A."/>
            <person name="Barry K."/>
            <person name="Liu P."/>
            <person name="Grigoriev I."/>
            <person name="Longcore J.E."/>
            <person name="James T.Y."/>
        </authorList>
    </citation>
    <scope>NUCLEOTIDE SEQUENCE</scope>
    <source>
        <strain evidence="3">JEL0476</strain>
    </source>
</reference>
<dbReference type="Pfam" id="PF13692">
    <property type="entry name" value="Glyco_trans_1_4"/>
    <property type="match status" value="1"/>
</dbReference>
<dbReference type="Pfam" id="PF13439">
    <property type="entry name" value="Glyco_transf_4"/>
    <property type="match status" value="1"/>
</dbReference>
<accession>A0AAD5Y2R3</accession>
<gene>
    <name evidence="3" type="primary">SQD2</name>
    <name evidence="3" type="ORF">HK099_005562</name>
</gene>
<dbReference type="EMBL" id="JADGJW010000044">
    <property type="protein sequence ID" value="KAJ3226093.1"/>
    <property type="molecule type" value="Genomic_DNA"/>
</dbReference>
<evidence type="ECO:0000313" key="4">
    <source>
        <dbReference type="Proteomes" id="UP001211065"/>
    </source>
</evidence>
<organism evidence="3 4">
    <name type="scientific">Clydaea vesicula</name>
    <dbReference type="NCBI Taxonomy" id="447962"/>
    <lineage>
        <taxon>Eukaryota</taxon>
        <taxon>Fungi</taxon>
        <taxon>Fungi incertae sedis</taxon>
        <taxon>Chytridiomycota</taxon>
        <taxon>Chytridiomycota incertae sedis</taxon>
        <taxon>Chytridiomycetes</taxon>
        <taxon>Lobulomycetales</taxon>
        <taxon>Lobulomycetaceae</taxon>
        <taxon>Clydaea</taxon>
    </lineage>
</organism>
<feature type="transmembrane region" description="Helical" evidence="1">
    <location>
        <begin position="97"/>
        <end position="117"/>
    </location>
</feature>
<evidence type="ECO:0000259" key="2">
    <source>
        <dbReference type="Pfam" id="PF13439"/>
    </source>
</evidence>
<feature type="domain" description="Glycosyltransferase subfamily 4-like N-terminal" evidence="2">
    <location>
        <begin position="27"/>
        <end position="139"/>
    </location>
</feature>
<dbReference type="GO" id="GO:0016757">
    <property type="term" value="F:glycosyltransferase activity"/>
    <property type="evidence" value="ECO:0007669"/>
    <property type="project" value="TreeGrafter"/>
</dbReference>
<dbReference type="Gene3D" id="3.40.50.2000">
    <property type="entry name" value="Glycogen Phosphorylase B"/>
    <property type="match status" value="2"/>
</dbReference>